<keyword evidence="2" id="KW-0472">Membrane</keyword>
<feature type="transmembrane region" description="Helical" evidence="2">
    <location>
        <begin position="76"/>
        <end position="93"/>
    </location>
</feature>
<feature type="region of interest" description="Disordered" evidence="1">
    <location>
        <begin position="1"/>
        <end position="25"/>
    </location>
</feature>
<keyword evidence="2" id="KW-0812">Transmembrane</keyword>
<name>A0AAF1JW59_9PROT</name>
<gene>
    <name evidence="3" type="ORF">GXW79_07650</name>
</gene>
<dbReference type="Proteomes" id="UP001196068">
    <property type="component" value="Unassembled WGS sequence"/>
</dbReference>
<reference evidence="3" key="1">
    <citation type="submission" date="2020-01" db="EMBL/GenBank/DDBJ databases">
        <authorList>
            <person name="Rat A."/>
        </authorList>
    </citation>
    <scope>NUCLEOTIDE SEQUENCE</scope>
    <source>
        <strain evidence="3">LMG 28251</strain>
    </source>
</reference>
<dbReference type="AlphaFoldDB" id="A0AAF1JW59"/>
<comment type="caution">
    <text evidence="3">The sequence shown here is derived from an EMBL/GenBank/DDBJ whole genome shotgun (WGS) entry which is preliminary data.</text>
</comment>
<proteinExistence type="predicted"/>
<evidence type="ECO:0000313" key="4">
    <source>
        <dbReference type="Proteomes" id="UP001196068"/>
    </source>
</evidence>
<protein>
    <submittedName>
        <fullName evidence="3">Uncharacterized protein</fullName>
    </submittedName>
</protein>
<keyword evidence="2" id="KW-1133">Transmembrane helix</keyword>
<feature type="transmembrane region" description="Helical" evidence="2">
    <location>
        <begin position="52"/>
        <end position="70"/>
    </location>
</feature>
<dbReference type="RefSeq" id="WP_211873789.1">
    <property type="nucleotide sequence ID" value="NZ_JAAEDH010000007.1"/>
</dbReference>
<evidence type="ECO:0000256" key="2">
    <source>
        <dbReference type="SAM" id="Phobius"/>
    </source>
</evidence>
<dbReference type="EMBL" id="JAAEDH010000007">
    <property type="protein sequence ID" value="MBR0654949.1"/>
    <property type="molecule type" value="Genomic_DNA"/>
</dbReference>
<sequence length="376" mass="39377">MRTPMPPADPPPPPPMPPRPTPGLAAWTNEGLRGPVRLPWLPDDLARMPVELVLCAICAALAGLVIAFRVSGAERLLAIVFFAIAAWLVWGDAGRRAARRARTFIDVDPARGVLRVANAESGLDIDLPFGALGAVAVRRFADGAHVMVRRRDAPDVLISGALAPAAAQEAAAALARRLGVPCDAAPTAPMAALTVAVPDVPVANPDPPPEVPDPPHAQHIPLSPNPVAAGRMALWVGGFVVLCGLFLLLMSGAPAFMRLGGLGVIVLGLATMRLQQPWEEAAREQAVVVDHVAGTVTLRGLAYTDILRTRVADPVVLSLAAVRRVAVFKMSEEPGLAIDVLDRPRVMLPAGGCVAEVEALAQRLAATMGCPVEEAQ</sequence>
<evidence type="ECO:0000256" key="1">
    <source>
        <dbReference type="SAM" id="MobiDB-lite"/>
    </source>
</evidence>
<feature type="compositionally biased region" description="Pro residues" evidence="1">
    <location>
        <begin position="1"/>
        <end position="21"/>
    </location>
</feature>
<organism evidence="3 4">
    <name type="scientific">Plastoroseomonas arctica</name>
    <dbReference type="NCBI Taxonomy" id="1509237"/>
    <lineage>
        <taxon>Bacteria</taxon>
        <taxon>Pseudomonadati</taxon>
        <taxon>Pseudomonadota</taxon>
        <taxon>Alphaproteobacteria</taxon>
        <taxon>Acetobacterales</taxon>
        <taxon>Acetobacteraceae</taxon>
        <taxon>Plastoroseomonas</taxon>
    </lineage>
</organism>
<accession>A0AAF1JW59</accession>
<reference evidence="3" key="2">
    <citation type="journal article" date="2021" name="Syst. Appl. Microbiol.">
        <title>Roseomonas hellenica sp. nov., isolated from roots of wild-growing Alkanna tinctoria.</title>
        <authorList>
            <person name="Rat A."/>
            <person name="Naranjo H.D."/>
            <person name="Lebbe L."/>
            <person name="Cnockaert M."/>
            <person name="Krigas N."/>
            <person name="Grigoriadou K."/>
            <person name="Maloupa E."/>
            <person name="Willems A."/>
        </authorList>
    </citation>
    <scope>NUCLEOTIDE SEQUENCE</scope>
    <source>
        <strain evidence="3">LMG 28251</strain>
    </source>
</reference>
<keyword evidence="4" id="KW-1185">Reference proteome</keyword>
<feature type="transmembrane region" description="Helical" evidence="2">
    <location>
        <begin position="232"/>
        <end position="249"/>
    </location>
</feature>
<evidence type="ECO:0000313" key="3">
    <source>
        <dbReference type="EMBL" id="MBR0654949.1"/>
    </source>
</evidence>